<feature type="region of interest" description="Disordered" evidence="1">
    <location>
        <begin position="155"/>
        <end position="177"/>
    </location>
</feature>
<accession>A0A0C9WJJ8</accession>
<keyword evidence="2" id="KW-0472">Membrane</keyword>
<dbReference type="AlphaFoldDB" id="A0A0C9WJJ8"/>
<keyword evidence="5" id="KW-1185">Reference proteome</keyword>
<dbReference type="HOGENOM" id="CLU_035509_15_2_1"/>
<feature type="transmembrane region" description="Helical" evidence="2">
    <location>
        <begin position="125"/>
        <end position="147"/>
    </location>
</feature>
<reference evidence="5" key="2">
    <citation type="submission" date="2015-01" db="EMBL/GenBank/DDBJ databases">
        <title>Evolutionary Origins and Diversification of the Mycorrhizal Mutualists.</title>
        <authorList>
            <consortium name="DOE Joint Genome Institute"/>
            <consortium name="Mycorrhizal Genomics Consortium"/>
            <person name="Kohler A."/>
            <person name="Kuo A."/>
            <person name="Nagy L.G."/>
            <person name="Floudas D."/>
            <person name="Copeland A."/>
            <person name="Barry K.W."/>
            <person name="Cichocki N."/>
            <person name="Veneault-Fourrey C."/>
            <person name="LaButti K."/>
            <person name="Lindquist E.A."/>
            <person name="Lipzen A."/>
            <person name="Lundell T."/>
            <person name="Morin E."/>
            <person name="Murat C."/>
            <person name="Riley R."/>
            <person name="Ohm R."/>
            <person name="Sun H."/>
            <person name="Tunlid A."/>
            <person name="Henrissat B."/>
            <person name="Grigoriev I.V."/>
            <person name="Hibbett D.S."/>
            <person name="Martin F."/>
        </authorList>
    </citation>
    <scope>NUCLEOTIDE SEQUENCE [LARGE SCALE GENOMIC DNA]</scope>
    <source>
        <strain evidence="5">LaAM-08-1</strain>
    </source>
</reference>
<evidence type="ECO:0000313" key="4">
    <source>
        <dbReference type="EMBL" id="KIJ94819.1"/>
    </source>
</evidence>
<sequence>MDRTLGYTFASFSQQAKFQTYFQVAITVAVLYDHLITLDVEIDLIWKKKWSAVKVLFVINRYFGEALPLYLARVLIHQFPPKDNVVQECKIASKVQGWGSHVIIWSMQAIMLYRICCLFNRSKKVTIWMSIAFGLEIISLVVIDALYSRSLSPHSGSNVSSPPPPGPPSGPPGPPPPYLPSPRGLNLGIANTESQQRFPICLAFSPSWYFISWAPIFAFELLILLMGLRAGIRYFKKEKRSLLSLNKFPFHSILLRDSILFPMIAFLVGILNILGWAQPTNYYMPIANGLAQLFSRILGCRLILNLREAYYLPFEGECGQPEKLPTLIFPDTDVASGAVD</sequence>
<feature type="compositionally biased region" description="Pro residues" evidence="1">
    <location>
        <begin position="161"/>
        <end position="177"/>
    </location>
</feature>
<dbReference type="Pfam" id="PF20151">
    <property type="entry name" value="DUF6533"/>
    <property type="match status" value="1"/>
</dbReference>
<feature type="transmembrane region" description="Helical" evidence="2">
    <location>
        <begin position="208"/>
        <end position="232"/>
    </location>
</feature>
<keyword evidence="2" id="KW-1133">Transmembrane helix</keyword>
<keyword evidence="2" id="KW-0812">Transmembrane</keyword>
<evidence type="ECO:0000259" key="3">
    <source>
        <dbReference type="Pfam" id="PF20151"/>
    </source>
</evidence>
<gene>
    <name evidence="4" type="ORF">K443DRAFT_683451</name>
</gene>
<protein>
    <recommendedName>
        <fullName evidence="3">DUF6533 domain-containing protein</fullName>
    </recommendedName>
</protein>
<name>A0A0C9WJJ8_9AGAR</name>
<evidence type="ECO:0000313" key="5">
    <source>
        <dbReference type="Proteomes" id="UP000054477"/>
    </source>
</evidence>
<feature type="transmembrane region" description="Helical" evidence="2">
    <location>
        <begin position="253"/>
        <end position="276"/>
    </location>
</feature>
<dbReference type="OrthoDB" id="2638860at2759"/>
<evidence type="ECO:0000256" key="1">
    <source>
        <dbReference type="SAM" id="MobiDB-lite"/>
    </source>
</evidence>
<dbReference type="InterPro" id="IPR045340">
    <property type="entry name" value="DUF6533"/>
</dbReference>
<dbReference type="EMBL" id="KN838777">
    <property type="protein sequence ID" value="KIJ94819.1"/>
    <property type="molecule type" value="Genomic_DNA"/>
</dbReference>
<proteinExistence type="predicted"/>
<organism evidence="4 5">
    <name type="scientific">Laccaria amethystina LaAM-08-1</name>
    <dbReference type="NCBI Taxonomy" id="1095629"/>
    <lineage>
        <taxon>Eukaryota</taxon>
        <taxon>Fungi</taxon>
        <taxon>Dikarya</taxon>
        <taxon>Basidiomycota</taxon>
        <taxon>Agaricomycotina</taxon>
        <taxon>Agaricomycetes</taxon>
        <taxon>Agaricomycetidae</taxon>
        <taxon>Agaricales</taxon>
        <taxon>Agaricineae</taxon>
        <taxon>Hydnangiaceae</taxon>
        <taxon>Laccaria</taxon>
    </lineage>
</organism>
<feature type="domain" description="DUF6533" evidence="3">
    <location>
        <begin position="21"/>
        <end position="64"/>
    </location>
</feature>
<reference evidence="4 5" key="1">
    <citation type="submission" date="2014-04" db="EMBL/GenBank/DDBJ databases">
        <authorList>
            <consortium name="DOE Joint Genome Institute"/>
            <person name="Kuo A."/>
            <person name="Kohler A."/>
            <person name="Nagy L.G."/>
            <person name="Floudas D."/>
            <person name="Copeland A."/>
            <person name="Barry K.W."/>
            <person name="Cichocki N."/>
            <person name="Veneault-Fourrey C."/>
            <person name="LaButti K."/>
            <person name="Lindquist E.A."/>
            <person name="Lipzen A."/>
            <person name="Lundell T."/>
            <person name="Morin E."/>
            <person name="Murat C."/>
            <person name="Sun H."/>
            <person name="Tunlid A."/>
            <person name="Henrissat B."/>
            <person name="Grigoriev I.V."/>
            <person name="Hibbett D.S."/>
            <person name="Martin F."/>
            <person name="Nordberg H.P."/>
            <person name="Cantor M.N."/>
            <person name="Hua S.X."/>
        </authorList>
    </citation>
    <scope>NUCLEOTIDE SEQUENCE [LARGE SCALE GENOMIC DNA]</scope>
    <source>
        <strain evidence="4 5">LaAM-08-1</strain>
    </source>
</reference>
<dbReference type="Proteomes" id="UP000054477">
    <property type="component" value="Unassembled WGS sequence"/>
</dbReference>
<evidence type="ECO:0000256" key="2">
    <source>
        <dbReference type="SAM" id="Phobius"/>
    </source>
</evidence>